<dbReference type="Proteomes" id="UP000282654">
    <property type="component" value="Unassembled WGS sequence"/>
</dbReference>
<proteinExistence type="inferred from homology"/>
<gene>
    <name evidence="3" type="ORF">EDD75_0240</name>
</gene>
<dbReference type="EMBL" id="RKRE01000001">
    <property type="protein sequence ID" value="RPF49429.1"/>
    <property type="molecule type" value="Genomic_DNA"/>
</dbReference>
<reference evidence="3 4" key="1">
    <citation type="submission" date="2018-11" db="EMBL/GenBank/DDBJ databases">
        <title>Genomic Encyclopedia of Type Strains, Phase IV (KMG-IV): sequencing the most valuable type-strain genomes for metagenomic binning, comparative biology and taxonomic classification.</title>
        <authorList>
            <person name="Goeker M."/>
        </authorList>
    </citation>
    <scope>NUCLEOTIDE SEQUENCE [LARGE SCALE GENOMIC DNA]</scope>
    <source>
        <strain evidence="3 4">DSM 102936</strain>
    </source>
</reference>
<dbReference type="PROSITE" id="PS51257">
    <property type="entry name" value="PROKAR_LIPOPROTEIN"/>
    <property type="match status" value="1"/>
</dbReference>
<accession>A0A3N5AWN9</accession>
<dbReference type="PANTHER" id="PTHR30632">
    <property type="entry name" value="MOLYBDATE-BINDING PERIPLASMIC PROTEIN"/>
    <property type="match status" value="1"/>
</dbReference>
<name>A0A3N5AWN9_9THEO</name>
<evidence type="ECO:0000256" key="2">
    <source>
        <dbReference type="SAM" id="SignalP"/>
    </source>
</evidence>
<evidence type="ECO:0000313" key="3">
    <source>
        <dbReference type="EMBL" id="RPF49429.1"/>
    </source>
</evidence>
<dbReference type="OrthoDB" id="9785015at2"/>
<dbReference type="RefSeq" id="WP_123926850.1">
    <property type="nucleotide sequence ID" value="NZ_RKRE01000001.1"/>
</dbReference>
<sequence>MRFWRRFLTILAAALLLALTAGCGGKNTGSMHQPATKPAPKETLKGKVVIFHAGSLTVPLDKMAKEFERLHPGVKIEREASGSRTAARKVTDLHRPCDIVAAADYTVIDDLLYPTYTDHNVLFARNELVIMYTPQSKYAGEINSKNWYKILLRPGVNYGRSDENADPCGYRTLMCWQLAAKYYRDPGLYEKLNRGCPPRNIRPKEVDLISLLETKTLDYVFIYRSVAEQHKLPYVTLPPELNLSDIRYASFYKEAAVRVKGKKPGEMVTYSGKPIVYGVALLKNAPNREAATAFLKFMIDRNQGLRILKECGQPVFDPPLYKGTLPPELKEAALKPAA</sequence>
<keyword evidence="4" id="KW-1185">Reference proteome</keyword>
<dbReference type="GO" id="GO:0015689">
    <property type="term" value="P:molybdate ion transport"/>
    <property type="evidence" value="ECO:0007669"/>
    <property type="project" value="TreeGrafter"/>
</dbReference>
<dbReference type="SUPFAM" id="SSF53850">
    <property type="entry name" value="Periplasmic binding protein-like II"/>
    <property type="match status" value="1"/>
</dbReference>
<dbReference type="AlphaFoldDB" id="A0A3N5AWN9"/>
<dbReference type="GO" id="GO:0030973">
    <property type="term" value="F:molybdate ion binding"/>
    <property type="evidence" value="ECO:0007669"/>
    <property type="project" value="TreeGrafter"/>
</dbReference>
<keyword evidence="2" id="KW-0732">Signal</keyword>
<dbReference type="CDD" id="cd13540">
    <property type="entry name" value="PBP2_ModA_WtpA"/>
    <property type="match status" value="1"/>
</dbReference>
<feature type="chain" id="PRO_5018011249" evidence="2">
    <location>
        <begin position="24"/>
        <end position="338"/>
    </location>
</feature>
<organism evidence="3 4">
    <name type="scientific">Thermodesulfitimonas autotrophica</name>
    <dbReference type="NCBI Taxonomy" id="1894989"/>
    <lineage>
        <taxon>Bacteria</taxon>
        <taxon>Bacillati</taxon>
        <taxon>Bacillota</taxon>
        <taxon>Clostridia</taxon>
        <taxon>Thermoanaerobacterales</taxon>
        <taxon>Thermoanaerobacteraceae</taxon>
        <taxon>Thermodesulfitimonas</taxon>
    </lineage>
</organism>
<comment type="similarity">
    <text evidence="1">Belongs to the bacterial solute-binding protein 1 family. WtpA subfamily.</text>
</comment>
<evidence type="ECO:0000313" key="4">
    <source>
        <dbReference type="Proteomes" id="UP000282654"/>
    </source>
</evidence>
<evidence type="ECO:0000256" key="1">
    <source>
        <dbReference type="ARBA" id="ARBA00009438"/>
    </source>
</evidence>
<comment type="caution">
    <text evidence="3">The sequence shown here is derived from an EMBL/GenBank/DDBJ whole genome shotgun (WGS) entry which is preliminary data.</text>
</comment>
<dbReference type="Gene3D" id="3.40.190.10">
    <property type="entry name" value="Periplasmic binding protein-like II"/>
    <property type="match status" value="2"/>
</dbReference>
<dbReference type="InterPro" id="IPR050682">
    <property type="entry name" value="ModA/WtpA"/>
</dbReference>
<protein>
    <submittedName>
        <fullName evidence="3">Molybdate/tungstate transport system substrate-binding protein</fullName>
    </submittedName>
</protein>
<dbReference type="NCBIfam" id="NF003196">
    <property type="entry name" value="PRK04168.1"/>
    <property type="match status" value="1"/>
</dbReference>
<dbReference type="Pfam" id="PF13531">
    <property type="entry name" value="SBP_bac_11"/>
    <property type="match status" value="1"/>
</dbReference>
<feature type="signal peptide" evidence="2">
    <location>
        <begin position="1"/>
        <end position="23"/>
    </location>
</feature>
<dbReference type="PANTHER" id="PTHR30632:SF16">
    <property type="entry name" value="MOLYBDATE_TUNGSTATE-BINDING PROTEIN WTPA"/>
    <property type="match status" value="1"/>
</dbReference>